<comment type="caution">
    <text evidence="1">The sequence shown here is derived from an EMBL/GenBank/DDBJ whole genome shotgun (WGS) entry which is preliminary data.</text>
</comment>
<sequence length="67" mass="7326">MELQGHYAEAGETSPILCGMASALARLNYLLERKKAPPANGLDPHDLLASDHIRTVTVGDLKIETRR</sequence>
<evidence type="ECO:0000313" key="2">
    <source>
        <dbReference type="Proteomes" id="UP001501116"/>
    </source>
</evidence>
<organism evidence="1 2">
    <name type="scientific">Amycolatopsis minnesotensis</name>
    <dbReference type="NCBI Taxonomy" id="337894"/>
    <lineage>
        <taxon>Bacteria</taxon>
        <taxon>Bacillati</taxon>
        <taxon>Actinomycetota</taxon>
        <taxon>Actinomycetes</taxon>
        <taxon>Pseudonocardiales</taxon>
        <taxon>Pseudonocardiaceae</taxon>
        <taxon>Amycolatopsis</taxon>
    </lineage>
</organism>
<evidence type="ECO:0000313" key="1">
    <source>
        <dbReference type="EMBL" id="GAA1958790.1"/>
    </source>
</evidence>
<dbReference type="EMBL" id="BAAANN010000011">
    <property type="protein sequence ID" value="GAA1958790.1"/>
    <property type="molecule type" value="Genomic_DNA"/>
</dbReference>
<proteinExistence type="predicted"/>
<dbReference type="Proteomes" id="UP001501116">
    <property type="component" value="Unassembled WGS sequence"/>
</dbReference>
<accession>A0ABN2QVN1</accession>
<keyword evidence="2" id="KW-1185">Reference proteome</keyword>
<name>A0ABN2QVN1_9PSEU</name>
<reference evidence="1 2" key="1">
    <citation type="journal article" date="2019" name="Int. J. Syst. Evol. Microbiol.">
        <title>The Global Catalogue of Microorganisms (GCM) 10K type strain sequencing project: providing services to taxonomists for standard genome sequencing and annotation.</title>
        <authorList>
            <consortium name="The Broad Institute Genomics Platform"/>
            <consortium name="The Broad Institute Genome Sequencing Center for Infectious Disease"/>
            <person name="Wu L."/>
            <person name="Ma J."/>
        </authorList>
    </citation>
    <scope>NUCLEOTIDE SEQUENCE [LARGE SCALE GENOMIC DNA]</scope>
    <source>
        <strain evidence="1 2">JCM 14545</strain>
    </source>
</reference>
<protein>
    <submittedName>
        <fullName evidence="1">Uncharacterized protein</fullName>
    </submittedName>
</protein>
<gene>
    <name evidence="1" type="ORF">GCM10009754_31440</name>
</gene>